<evidence type="ECO:0000256" key="13">
    <source>
        <dbReference type="ARBA" id="ARBA00023136"/>
    </source>
</evidence>
<dbReference type="EC" id="2.7.1.138" evidence="22"/>
<evidence type="ECO:0000256" key="21">
    <source>
        <dbReference type="ARBA" id="ARBA00025749"/>
    </source>
</evidence>
<evidence type="ECO:0000256" key="27">
    <source>
        <dbReference type="ARBA" id="ARBA00048034"/>
    </source>
</evidence>
<comment type="catalytic activity">
    <reaction evidence="29">
        <text>N-(hexanoyl)sphing-4-enine + ATP = N-hexanoylsphing-4-enine 1-phosphate + ADP + H(+)</text>
        <dbReference type="Rhea" id="RHEA:43312"/>
        <dbReference type="ChEBI" id="CHEBI:15378"/>
        <dbReference type="ChEBI" id="CHEBI:30616"/>
        <dbReference type="ChEBI" id="CHEBI:63867"/>
        <dbReference type="ChEBI" id="CHEBI:82959"/>
        <dbReference type="ChEBI" id="CHEBI:456216"/>
    </reaction>
    <physiologicalReaction direction="left-to-right" evidence="29">
        <dbReference type="Rhea" id="RHEA:43313"/>
    </physiologicalReaction>
</comment>
<dbReference type="InterPro" id="IPR045579">
    <property type="entry name" value="AGK_C"/>
</dbReference>
<comment type="catalytic activity">
    <reaction evidence="20">
        <text>1-hexadecanoyl-sn-glycerol + ATP = 1-hexadecanoyl-sn-glycero-3-phosphate + ADP + H(+)</text>
        <dbReference type="Rhea" id="RHEA:43308"/>
        <dbReference type="ChEBI" id="CHEBI:15378"/>
        <dbReference type="ChEBI" id="CHEBI:30616"/>
        <dbReference type="ChEBI" id="CHEBI:57518"/>
        <dbReference type="ChEBI" id="CHEBI:75542"/>
        <dbReference type="ChEBI" id="CHEBI:456216"/>
    </reaction>
    <physiologicalReaction direction="left-to-right" evidence="20">
        <dbReference type="Rhea" id="RHEA:43309"/>
    </physiologicalReaction>
</comment>
<keyword evidence="10" id="KW-0067">ATP-binding</keyword>
<sequence>MAKVFGVFKTIRNNWKKSVFFTAVLSYGANFANEKYETHMFMSQCCKTVSAYGDMPLSVDKKPKKVTVILNPAANKRNSKSDFEKYCAPLLYLAGYSVTVLITEREGGARSLVENLIGETDALIVAGGDGTLSEVVTGLLRRLKGDISLTEHLPIGILPLGRTNNVARQLLQPQDDNHVHFLTNATMAIINEVNSAHPVVKIENLESQNPEKCVYALNSIEWGALREAKVTRDQYWYFGKLRDLAAFVFGNKFIHYTVDAELEYSPPCSGCSNCYTKVTTAINKSSSLLSWISWAFSFKRNPSGTDYSKIINPECSNYSKVPIKTFNVDINLDIKEAPVLRINVGPENISYSEFVKEGYLKFRDENSKIQNSTIEAKDVIVTPHSDDENKWLSIDNEDYEVKPMKLSLLPNAVYLFKPDNSINQNQLQEKNNQESSLSLDKFRNHIGLKQFA</sequence>
<dbReference type="GO" id="GO:0046486">
    <property type="term" value="P:glycerolipid metabolic process"/>
    <property type="evidence" value="ECO:0007669"/>
    <property type="project" value="UniProtKB-UniPathway"/>
</dbReference>
<proteinExistence type="inferred from homology"/>
<comment type="cofactor">
    <cofactor evidence="1">
        <name>Mg(2+)</name>
        <dbReference type="ChEBI" id="CHEBI:18420"/>
    </cofactor>
</comment>
<reference evidence="31" key="1">
    <citation type="submission" date="2017-10" db="EMBL/GenBank/DDBJ databases">
        <title>Transcriptome Assembly of Sugarcane Aphid Adults.</title>
        <authorList>
            <person name="Scully E.D."/>
            <person name="Palmer N.A."/>
            <person name="Geib S.M."/>
            <person name="Sarath G."/>
            <person name="Sattler S.E."/>
        </authorList>
    </citation>
    <scope>NUCLEOTIDE SEQUENCE</scope>
    <source>
        <tissue evidence="31">Whole body</tissue>
    </source>
</reference>
<comment type="catalytic activity">
    <reaction evidence="15">
        <text>a 1,2-diacyl-sn-glycerol + ATP = a 1,2-diacyl-sn-glycero-3-phosphate + ADP + H(+)</text>
        <dbReference type="Rhea" id="RHEA:10272"/>
        <dbReference type="ChEBI" id="CHEBI:15378"/>
        <dbReference type="ChEBI" id="CHEBI:17815"/>
        <dbReference type="ChEBI" id="CHEBI:30616"/>
        <dbReference type="ChEBI" id="CHEBI:58608"/>
        <dbReference type="ChEBI" id="CHEBI:456216"/>
        <dbReference type="EC" id="2.7.1.107"/>
    </reaction>
    <physiologicalReaction direction="left-to-right" evidence="15">
        <dbReference type="Rhea" id="RHEA:10273"/>
    </physiologicalReaction>
</comment>
<evidence type="ECO:0000256" key="12">
    <source>
        <dbReference type="ARBA" id="ARBA00023128"/>
    </source>
</evidence>
<dbReference type="PROSITE" id="PS50146">
    <property type="entry name" value="DAGK"/>
    <property type="match status" value="1"/>
</dbReference>
<evidence type="ECO:0000256" key="23">
    <source>
        <dbReference type="ARBA" id="ARBA00026098"/>
    </source>
</evidence>
<dbReference type="Gene3D" id="3.40.50.10330">
    <property type="entry name" value="Probable inorganic polyphosphate/atp-NAD kinase, domain 1"/>
    <property type="match status" value="1"/>
</dbReference>
<evidence type="ECO:0000256" key="8">
    <source>
        <dbReference type="ARBA" id="ARBA00022777"/>
    </source>
</evidence>
<evidence type="ECO:0000256" key="15">
    <source>
        <dbReference type="ARBA" id="ARBA00023411"/>
    </source>
</evidence>
<evidence type="ECO:0000256" key="16">
    <source>
        <dbReference type="ARBA" id="ARBA00024483"/>
    </source>
</evidence>
<dbReference type="InterPro" id="IPR017438">
    <property type="entry name" value="ATP-NAD_kinase_N"/>
</dbReference>
<dbReference type="PANTHER" id="PTHR12358">
    <property type="entry name" value="SPHINGOSINE KINASE"/>
    <property type="match status" value="1"/>
</dbReference>
<evidence type="ECO:0000256" key="18">
    <source>
        <dbReference type="ARBA" id="ARBA00024512"/>
    </source>
</evidence>
<comment type="catalytic activity">
    <reaction evidence="14">
        <text>1,2-di-(9Z-octadecenoyl)-sn-glycerol + ATP = 1,2-di-(9Z-octadecenoyl)-sn-glycero-3-phosphate + ADP + H(+)</text>
        <dbReference type="Rhea" id="RHEA:40327"/>
        <dbReference type="ChEBI" id="CHEBI:15378"/>
        <dbReference type="ChEBI" id="CHEBI:30616"/>
        <dbReference type="ChEBI" id="CHEBI:52333"/>
        <dbReference type="ChEBI" id="CHEBI:74546"/>
        <dbReference type="ChEBI" id="CHEBI:456216"/>
    </reaction>
    <physiologicalReaction direction="left-to-right" evidence="14">
        <dbReference type="Rhea" id="RHEA:40328"/>
    </physiologicalReaction>
</comment>
<keyword evidence="12" id="KW-0496">Mitochondrion</keyword>
<dbReference type="GO" id="GO:0005524">
    <property type="term" value="F:ATP binding"/>
    <property type="evidence" value="ECO:0007669"/>
    <property type="project" value="UniProtKB-KW"/>
</dbReference>
<keyword evidence="8 31" id="KW-0418">Kinase</keyword>
<accession>A0A2H8TEM6</accession>
<keyword evidence="11" id="KW-0443">Lipid metabolism</keyword>
<dbReference type="InterPro" id="IPR001206">
    <property type="entry name" value="Diacylglycerol_kinase_cat_dom"/>
</dbReference>
<keyword evidence="13" id="KW-0472">Membrane</keyword>
<evidence type="ECO:0000256" key="5">
    <source>
        <dbReference type="ARBA" id="ARBA00012133"/>
    </source>
</evidence>
<dbReference type="GO" id="GO:0005743">
    <property type="term" value="C:mitochondrial inner membrane"/>
    <property type="evidence" value="ECO:0007669"/>
    <property type="project" value="UniProtKB-SubCell"/>
</dbReference>
<dbReference type="InterPro" id="IPR016064">
    <property type="entry name" value="NAD/diacylglycerol_kinase_sf"/>
</dbReference>
<evidence type="ECO:0000256" key="28">
    <source>
        <dbReference type="ARBA" id="ARBA00048663"/>
    </source>
</evidence>
<dbReference type="SUPFAM" id="SSF111331">
    <property type="entry name" value="NAD kinase/diacylglycerol kinase-like"/>
    <property type="match status" value="1"/>
</dbReference>
<dbReference type="OrthoDB" id="9979394at2759"/>
<dbReference type="SMART" id="SM00046">
    <property type="entry name" value="DAGKc"/>
    <property type="match status" value="1"/>
</dbReference>
<evidence type="ECO:0000256" key="10">
    <source>
        <dbReference type="ARBA" id="ARBA00022840"/>
    </source>
</evidence>
<evidence type="ECO:0000256" key="29">
    <source>
        <dbReference type="ARBA" id="ARBA00048876"/>
    </source>
</evidence>
<keyword evidence="9" id="KW-0999">Mitochondrion inner membrane</keyword>
<comment type="catalytic activity">
    <reaction evidence="28">
        <text>a monoacylglycerol + ATP = a monoacyl-sn-glycero-3-phosphate + ADP + H(+)</text>
        <dbReference type="Rhea" id="RHEA:19293"/>
        <dbReference type="ChEBI" id="CHEBI:15378"/>
        <dbReference type="ChEBI" id="CHEBI:17408"/>
        <dbReference type="ChEBI" id="CHEBI:30616"/>
        <dbReference type="ChEBI" id="CHEBI:77589"/>
        <dbReference type="ChEBI" id="CHEBI:456216"/>
        <dbReference type="EC" id="2.7.1.94"/>
    </reaction>
    <physiologicalReaction direction="left-to-right" evidence="28">
        <dbReference type="Rhea" id="RHEA:19294"/>
    </physiologicalReaction>
</comment>
<dbReference type="GO" id="GO:0046513">
    <property type="term" value="P:ceramide biosynthetic process"/>
    <property type="evidence" value="ECO:0007669"/>
    <property type="project" value="TreeGrafter"/>
</dbReference>
<name>A0A2H8TEM6_9HEMI</name>
<comment type="similarity">
    <text evidence="21">Belongs to the AGK family.</text>
</comment>
<evidence type="ECO:0000256" key="22">
    <source>
        <dbReference type="ARBA" id="ARBA00026096"/>
    </source>
</evidence>
<comment type="catalytic activity">
    <reaction evidence="18">
        <text>a 1-acyl-sn-glycerol + ATP = a 1-acyl-sn-glycero-3-phosphate + ADP + H(+)</text>
        <dbReference type="Rhea" id="RHEA:33747"/>
        <dbReference type="ChEBI" id="CHEBI:15378"/>
        <dbReference type="ChEBI" id="CHEBI:30616"/>
        <dbReference type="ChEBI" id="CHEBI:57970"/>
        <dbReference type="ChEBI" id="CHEBI:64683"/>
        <dbReference type="ChEBI" id="CHEBI:456216"/>
    </reaction>
    <physiologicalReaction direction="left-to-right" evidence="18">
        <dbReference type="Rhea" id="RHEA:33748"/>
    </physiologicalReaction>
</comment>
<dbReference type="AlphaFoldDB" id="A0A2H8TEM6"/>
<protein>
    <recommendedName>
        <fullName evidence="24">Acylglycerol kinase, mitochondrial</fullName>
        <ecNumber evidence="5">2.7.1.107</ecNumber>
        <ecNumber evidence="22">2.7.1.138</ecNumber>
        <ecNumber evidence="23">2.7.1.94</ecNumber>
    </recommendedName>
    <alternativeName>
        <fullName evidence="25">Multiple substrate lipid kinase</fullName>
    </alternativeName>
</protein>
<feature type="domain" description="DAGKc" evidence="30">
    <location>
        <begin position="61"/>
        <end position="207"/>
    </location>
</feature>
<comment type="catalytic activity">
    <reaction evidence="16">
        <text>1-(5Z,8Z,11Z,14Z-eicosatetraenoyl)-sn-glycerol + ATP = 1-(5Z,8Z,11Z,14Z-eicosatetraenoyl)-sn-glycero-3-phosphate + ADP + H(+)</text>
        <dbReference type="Rhea" id="RHEA:43328"/>
        <dbReference type="ChEBI" id="CHEBI:15378"/>
        <dbReference type="ChEBI" id="CHEBI:30616"/>
        <dbReference type="ChEBI" id="CHEBI:34071"/>
        <dbReference type="ChEBI" id="CHEBI:74938"/>
        <dbReference type="ChEBI" id="CHEBI:456216"/>
    </reaction>
    <physiologicalReaction direction="left-to-right" evidence="16">
        <dbReference type="Rhea" id="RHEA:43329"/>
    </physiologicalReaction>
</comment>
<comment type="pathway">
    <text evidence="4">Lipid metabolism; glycerolipid metabolism.</text>
</comment>
<dbReference type="InterPro" id="IPR050187">
    <property type="entry name" value="Lipid_Phosphate_FormReg"/>
</dbReference>
<evidence type="ECO:0000256" key="17">
    <source>
        <dbReference type="ARBA" id="ARBA00024505"/>
    </source>
</evidence>
<dbReference type="EC" id="2.7.1.94" evidence="23"/>
<evidence type="ECO:0000256" key="7">
    <source>
        <dbReference type="ARBA" id="ARBA00022741"/>
    </source>
</evidence>
<dbReference type="GO" id="GO:0047620">
    <property type="term" value="F:acylglycerol kinase activity"/>
    <property type="evidence" value="ECO:0007669"/>
    <property type="project" value="UniProtKB-EC"/>
</dbReference>
<evidence type="ECO:0000256" key="11">
    <source>
        <dbReference type="ARBA" id="ARBA00023098"/>
    </source>
</evidence>
<dbReference type="EC" id="2.7.1.107" evidence="5"/>
<evidence type="ECO:0000256" key="26">
    <source>
        <dbReference type="ARBA" id="ARBA00044480"/>
    </source>
</evidence>
<comment type="subcellular location">
    <subcellularLocation>
        <location evidence="3">Mitochondrion inner membrane</location>
        <topology evidence="3">Peripheral membrane protein</topology>
    </subcellularLocation>
    <subcellularLocation>
        <location evidence="2">Mitochondrion intermembrane space</location>
    </subcellularLocation>
</comment>
<dbReference type="PANTHER" id="PTHR12358:SF31">
    <property type="entry name" value="ACYLGLYCEROL KINASE, MITOCHONDRIAL"/>
    <property type="match status" value="1"/>
</dbReference>
<evidence type="ECO:0000256" key="6">
    <source>
        <dbReference type="ARBA" id="ARBA00022679"/>
    </source>
</evidence>
<evidence type="ECO:0000256" key="9">
    <source>
        <dbReference type="ARBA" id="ARBA00022792"/>
    </source>
</evidence>
<dbReference type="Pfam" id="PF00781">
    <property type="entry name" value="DAGK_cat"/>
    <property type="match status" value="1"/>
</dbReference>
<comment type="catalytic activity">
    <reaction evidence="26">
        <text>a 2-acylglycerol + ATP = a 2-acyl-sn-glycerol 3-phosphate + ADP + H(+)</text>
        <dbReference type="Rhea" id="RHEA:39847"/>
        <dbReference type="ChEBI" id="CHEBI:15378"/>
        <dbReference type="ChEBI" id="CHEBI:17389"/>
        <dbReference type="ChEBI" id="CHEBI:30616"/>
        <dbReference type="ChEBI" id="CHEBI:64982"/>
        <dbReference type="ChEBI" id="CHEBI:456216"/>
    </reaction>
    <physiologicalReaction direction="left-to-right" evidence="26">
        <dbReference type="Rhea" id="RHEA:39848"/>
    </physiologicalReaction>
</comment>
<dbReference type="GO" id="GO:0046512">
    <property type="term" value="P:sphingosine biosynthetic process"/>
    <property type="evidence" value="ECO:0007669"/>
    <property type="project" value="TreeGrafter"/>
</dbReference>
<dbReference type="GO" id="GO:0005758">
    <property type="term" value="C:mitochondrial intermembrane space"/>
    <property type="evidence" value="ECO:0007669"/>
    <property type="project" value="UniProtKB-SubCell"/>
</dbReference>
<dbReference type="GO" id="GO:0004143">
    <property type="term" value="F:ATP-dependent diacylglycerol kinase activity"/>
    <property type="evidence" value="ECO:0007669"/>
    <property type="project" value="UniProtKB-EC"/>
</dbReference>
<evidence type="ECO:0000256" key="2">
    <source>
        <dbReference type="ARBA" id="ARBA00004569"/>
    </source>
</evidence>
<evidence type="ECO:0000256" key="1">
    <source>
        <dbReference type="ARBA" id="ARBA00001946"/>
    </source>
</evidence>
<evidence type="ECO:0000256" key="24">
    <source>
        <dbReference type="ARBA" id="ARBA00026142"/>
    </source>
</evidence>
<evidence type="ECO:0000256" key="25">
    <source>
        <dbReference type="ARBA" id="ARBA00030553"/>
    </source>
</evidence>
<comment type="catalytic activity">
    <reaction evidence="27">
        <text>an N-acylsphing-4-enine + ATP = an N-acylsphing-4-enine 1-phosphate + ADP + H(+)</text>
        <dbReference type="Rhea" id="RHEA:17929"/>
        <dbReference type="ChEBI" id="CHEBI:15378"/>
        <dbReference type="ChEBI" id="CHEBI:30616"/>
        <dbReference type="ChEBI" id="CHEBI:52639"/>
        <dbReference type="ChEBI" id="CHEBI:57674"/>
        <dbReference type="ChEBI" id="CHEBI:456216"/>
        <dbReference type="EC" id="2.7.1.138"/>
    </reaction>
    <physiologicalReaction direction="left-to-right" evidence="27">
        <dbReference type="Rhea" id="RHEA:17930"/>
    </physiologicalReaction>
</comment>
<dbReference type="GO" id="GO:0001729">
    <property type="term" value="F:ceramide kinase activity"/>
    <property type="evidence" value="ECO:0007669"/>
    <property type="project" value="UniProtKB-EC"/>
</dbReference>
<keyword evidence="6" id="KW-0808">Transferase</keyword>
<comment type="catalytic activity">
    <reaction evidence="19">
        <text>2-(5Z,8Z,11Z,14Z-eicosatetraenoyl)-glycerol + ATP = 2-(5Z,8Z,11Z,14Z-eicosatetraenoyl)-sn-glycero-3-phosphate + ADP + H(+)</text>
        <dbReference type="Rhea" id="RHEA:43316"/>
        <dbReference type="ChEBI" id="CHEBI:15378"/>
        <dbReference type="ChEBI" id="CHEBI:30616"/>
        <dbReference type="ChEBI" id="CHEBI:52392"/>
        <dbReference type="ChEBI" id="CHEBI:78209"/>
        <dbReference type="ChEBI" id="CHEBI:456216"/>
    </reaction>
    <physiologicalReaction direction="left-to-right" evidence="19">
        <dbReference type="Rhea" id="RHEA:43317"/>
    </physiologicalReaction>
</comment>
<evidence type="ECO:0000256" key="3">
    <source>
        <dbReference type="ARBA" id="ARBA00004637"/>
    </source>
</evidence>
<dbReference type="Pfam" id="PF19712">
    <property type="entry name" value="AGK_C"/>
    <property type="match status" value="1"/>
</dbReference>
<evidence type="ECO:0000256" key="20">
    <source>
        <dbReference type="ARBA" id="ARBA00024636"/>
    </source>
</evidence>
<comment type="catalytic activity">
    <reaction evidence="17">
        <text>1-(9Z-octadecenoyl)-sn-glycerol + ATP = 1-(9Z-octadecenoyl)-sn-glycero-3-phosphate + ADP + H(+)</text>
        <dbReference type="Rhea" id="RHEA:41079"/>
        <dbReference type="ChEBI" id="CHEBI:15378"/>
        <dbReference type="ChEBI" id="CHEBI:30616"/>
        <dbReference type="ChEBI" id="CHEBI:74544"/>
        <dbReference type="ChEBI" id="CHEBI:75757"/>
        <dbReference type="ChEBI" id="CHEBI:456216"/>
    </reaction>
    <physiologicalReaction direction="left-to-right" evidence="17">
        <dbReference type="Rhea" id="RHEA:41080"/>
    </physiologicalReaction>
</comment>
<keyword evidence="7" id="KW-0547">Nucleotide-binding</keyword>
<evidence type="ECO:0000313" key="31">
    <source>
        <dbReference type="EMBL" id="MBW12543.1"/>
    </source>
</evidence>
<organism evidence="31">
    <name type="scientific">Melanaphis sacchari</name>
    <dbReference type="NCBI Taxonomy" id="742174"/>
    <lineage>
        <taxon>Eukaryota</taxon>
        <taxon>Metazoa</taxon>
        <taxon>Ecdysozoa</taxon>
        <taxon>Arthropoda</taxon>
        <taxon>Hexapoda</taxon>
        <taxon>Insecta</taxon>
        <taxon>Pterygota</taxon>
        <taxon>Neoptera</taxon>
        <taxon>Paraneoptera</taxon>
        <taxon>Hemiptera</taxon>
        <taxon>Sternorrhyncha</taxon>
        <taxon>Aphidomorpha</taxon>
        <taxon>Aphidoidea</taxon>
        <taxon>Aphididae</taxon>
        <taxon>Aphidini</taxon>
        <taxon>Melanaphis</taxon>
    </lineage>
</organism>
<evidence type="ECO:0000256" key="4">
    <source>
        <dbReference type="ARBA" id="ARBA00005175"/>
    </source>
</evidence>
<evidence type="ECO:0000256" key="14">
    <source>
        <dbReference type="ARBA" id="ARBA00023371"/>
    </source>
</evidence>
<dbReference type="GO" id="GO:0015031">
    <property type="term" value="P:protein transport"/>
    <property type="evidence" value="ECO:0007669"/>
    <property type="project" value="UniProtKB-KW"/>
</dbReference>
<gene>
    <name evidence="31" type="primary">Agk</name>
</gene>
<dbReference type="UniPathway" id="UPA00230"/>
<dbReference type="EMBL" id="GFXV01000738">
    <property type="protein sequence ID" value="MBW12543.1"/>
    <property type="molecule type" value="Transcribed_RNA"/>
</dbReference>
<evidence type="ECO:0000256" key="19">
    <source>
        <dbReference type="ARBA" id="ARBA00024556"/>
    </source>
</evidence>
<evidence type="ECO:0000259" key="30">
    <source>
        <dbReference type="PROSITE" id="PS50146"/>
    </source>
</evidence>